<dbReference type="RefSeq" id="XP_001328325.1">
    <property type="nucleotide sequence ID" value="XM_001328290.1"/>
</dbReference>
<protein>
    <submittedName>
        <fullName evidence="1">Uncharacterized protein</fullName>
    </submittedName>
</protein>
<dbReference type="AlphaFoldDB" id="A2DTV5"/>
<dbReference type="KEGG" id="tva:4774111"/>
<name>A2DTV5_TRIV3</name>
<organism evidence="1 2">
    <name type="scientific">Trichomonas vaginalis (strain ATCC PRA-98 / G3)</name>
    <dbReference type="NCBI Taxonomy" id="412133"/>
    <lineage>
        <taxon>Eukaryota</taxon>
        <taxon>Metamonada</taxon>
        <taxon>Parabasalia</taxon>
        <taxon>Trichomonadida</taxon>
        <taxon>Trichomonadidae</taxon>
        <taxon>Trichomonas</taxon>
    </lineage>
</organism>
<dbReference type="EMBL" id="DS113246">
    <property type="protein sequence ID" value="EAY16102.1"/>
    <property type="molecule type" value="Genomic_DNA"/>
</dbReference>
<dbReference type="VEuPathDB" id="TrichDB:TVAGG3_0719390"/>
<dbReference type="VEuPathDB" id="TrichDB:TVAG_464900"/>
<evidence type="ECO:0000313" key="1">
    <source>
        <dbReference type="EMBL" id="EAY16102.1"/>
    </source>
</evidence>
<dbReference type="Proteomes" id="UP000001542">
    <property type="component" value="Unassembled WGS sequence"/>
</dbReference>
<dbReference type="InParanoid" id="A2DTV5"/>
<dbReference type="SMR" id="A2DTV5"/>
<proteinExistence type="predicted"/>
<evidence type="ECO:0000313" key="2">
    <source>
        <dbReference type="Proteomes" id="UP000001542"/>
    </source>
</evidence>
<reference evidence="1" key="2">
    <citation type="journal article" date="2007" name="Science">
        <title>Draft genome sequence of the sexually transmitted pathogen Trichomonas vaginalis.</title>
        <authorList>
            <person name="Carlton J.M."/>
            <person name="Hirt R.P."/>
            <person name="Silva J.C."/>
            <person name="Delcher A.L."/>
            <person name="Schatz M."/>
            <person name="Zhao Q."/>
            <person name="Wortman J.R."/>
            <person name="Bidwell S.L."/>
            <person name="Alsmark U.C.M."/>
            <person name="Besteiro S."/>
            <person name="Sicheritz-Ponten T."/>
            <person name="Noel C.J."/>
            <person name="Dacks J.B."/>
            <person name="Foster P.G."/>
            <person name="Simillion C."/>
            <person name="Van de Peer Y."/>
            <person name="Miranda-Saavedra D."/>
            <person name="Barton G.J."/>
            <person name="Westrop G.D."/>
            <person name="Mueller S."/>
            <person name="Dessi D."/>
            <person name="Fiori P.L."/>
            <person name="Ren Q."/>
            <person name="Paulsen I."/>
            <person name="Zhang H."/>
            <person name="Bastida-Corcuera F.D."/>
            <person name="Simoes-Barbosa A."/>
            <person name="Brown M.T."/>
            <person name="Hayes R.D."/>
            <person name="Mukherjee M."/>
            <person name="Okumura C.Y."/>
            <person name="Schneider R."/>
            <person name="Smith A.J."/>
            <person name="Vanacova S."/>
            <person name="Villalvazo M."/>
            <person name="Haas B.J."/>
            <person name="Pertea M."/>
            <person name="Feldblyum T.V."/>
            <person name="Utterback T.R."/>
            <person name="Shu C.L."/>
            <person name="Osoegawa K."/>
            <person name="de Jong P.J."/>
            <person name="Hrdy I."/>
            <person name="Horvathova L."/>
            <person name="Zubacova Z."/>
            <person name="Dolezal P."/>
            <person name="Malik S.B."/>
            <person name="Logsdon J.M. Jr."/>
            <person name="Henze K."/>
            <person name="Gupta A."/>
            <person name="Wang C.C."/>
            <person name="Dunne R.L."/>
            <person name="Upcroft J.A."/>
            <person name="Upcroft P."/>
            <person name="White O."/>
            <person name="Salzberg S.L."/>
            <person name="Tang P."/>
            <person name="Chiu C.-H."/>
            <person name="Lee Y.-S."/>
            <person name="Embley T.M."/>
            <person name="Coombs G.H."/>
            <person name="Mottram J.C."/>
            <person name="Tachezy J."/>
            <person name="Fraser-Liggett C.M."/>
            <person name="Johnson P.J."/>
        </authorList>
    </citation>
    <scope>NUCLEOTIDE SEQUENCE [LARGE SCALE GENOMIC DNA]</scope>
    <source>
        <strain evidence="1">G3</strain>
    </source>
</reference>
<keyword evidence="2" id="KW-1185">Reference proteome</keyword>
<reference evidence="1" key="1">
    <citation type="submission" date="2006-10" db="EMBL/GenBank/DDBJ databases">
        <authorList>
            <person name="Amadeo P."/>
            <person name="Zhao Q."/>
            <person name="Wortman J."/>
            <person name="Fraser-Liggett C."/>
            <person name="Carlton J."/>
        </authorList>
    </citation>
    <scope>NUCLEOTIDE SEQUENCE</scope>
    <source>
        <strain evidence="1">G3</strain>
    </source>
</reference>
<sequence>MDPGNIADVIKSLMGTIGKPIGSNEYPKYPMDYQISSEMNFLNVHYPGISQEKMRAFEIGNKADTALIQGCISDANEMAWKAISLDGNAWDAYRVLICSLEADINSDYLTQILAARELIRVEREIFKDI</sequence>
<accession>A2DTV5</accession>
<gene>
    <name evidence="1" type="ORF">TVAG_464900</name>
</gene>